<keyword evidence="10" id="KW-1185">Reference proteome</keyword>
<dbReference type="eggNOG" id="COG2137">
    <property type="taxonomic scope" value="Bacteria"/>
</dbReference>
<dbReference type="PANTHER" id="PTHR33602:SF1">
    <property type="entry name" value="REGULATORY PROTEIN RECX FAMILY PROTEIN"/>
    <property type="match status" value="1"/>
</dbReference>
<proteinExistence type="inferred from homology"/>
<reference evidence="7" key="2">
    <citation type="submission" date="2009-12" db="EMBL/GenBank/DDBJ databases">
        <authorList>
            <person name="Madupu R."/>
            <person name="Durkin A.S."/>
            <person name="Torralba M."/>
            <person name="Methe B."/>
            <person name="Sutton G.G."/>
            <person name="Strausberg R.L."/>
            <person name="Nelson K.E."/>
        </authorList>
    </citation>
    <scope>NUCLEOTIDE SEQUENCE</scope>
    <source>
        <strain evidence="7">28L</strain>
    </source>
</reference>
<dbReference type="InterPro" id="IPR053925">
    <property type="entry name" value="RecX_HTH_3rd"/>
</dbReference>
<comment type="caution">
    <text evidence="7">The sequence shown here is derived from an EMBL/GenBank/DDBJ whole genome shotgun (WGS) entry which is preliminary data.</text>
</comment>
<sequence length="139" mass="16297">MTAYEEAYEQALKFLAVRFLSEGELRYKLQLRQVREELIDAVVETLQREDLLNDARLARAVYQYYARKGQYGHAYIVNKLKKRKLSVPSDICPVDEMAVAEQLLSRRFSGPSPDCRKLSRYLQNRGFSISIIREILHRI</sequence>
<protein>
    <recommendedName>
        <fullName evidence="3">Regulatory protein RecX</fullName>
    </recommendedName>
</protein>
<dbReference type="Pfam" id="PF21982">
    <property type="entry name" value="RecX_HTH1"/>
    <property type="match status" value="1"/>
</dbReference>
<dbReference type="EMBL" id="AFIJ01000032">
    <property type="protein sequence ID" value="EGL39895.1"/>
    <property type="molecule type" value="Genomic_DNA"/>
</dbReference>
<accession>D3LV31</accession>
<keyword evidence="4" id="KW-0963">Cytoplasm</keyword>
<dbReference type="STRING" id="699218.HMPREF0889_0363"/>
<comment type="similarity">
    <text evidence="2">Belongs to the RecX family.</text>
</comment>
<evidence type="ECO:0000313" key="8">
    <source>
        <dbReference type="EMBL" id="EGL39895.1"/>
    </source>
</evidence>
<reference evidence="8 10" key="3">
    <citation type="submission" date="2011-04" db="EMBL/GenBank/DDBJ databases">
        <authorList>
            <person name="Harkins D.M."/>
            <person name="Madupu R."/>
            <person name="Durkin A.S."/>
            <person name="Torralba M."/>
            <person name="Methe B."/>
            <person name="Sutton G.G."/>
            <person name="Nelson K.E."/>
        </authorList>
    </citation>
    <scope>NUCLEOTIDE SEQUENCE [LARGE SCALE GENOMIC DNA]</scope>
    <source>
        <strain evidence="8 10">UPII 199-6</strain>
    </source>
</reference>
<dbReference type="AlphaFoldDB" id="D3LV31"/>
<dbReference type="Proteomes" id="UP000003242">
    <property type="component" value="Unassembled WGS sequence"/>
</dbReference>
<evidence type="ECO:0000256" key="3">
    <source>
        <dbReference type="ARBA" id="ARBA00018111"/>
    </source>
</evidence>
<name>D3LV31_9FIRM</name>
<dbReference type="InterPro" id="IPR036388">
    <property type="entry name" value="WH-like_DNA-bd_sf"/>
</dbReference>
<dbReference type="EMBL" id="ADGP01000020">
    <property type="protein sequence ID" value="EFD93959.1"/>
    <property type="molecule type" value="Genomic_DNA"/>
</dbReference>
<dbReference type="InterPro" id="IPR003783">
    <property type="entry name" value="Regulatory_RecX"/>
</dbReference>
<dbReference type="PANTHER" id="PTHR33602">
    <property type="entry name" value="REGULATORY PROTEIN RECX FAMILY PROTEIN"/>
    <property type="match status" value="1"/>
</dbReference>
<dbReference type="Proteomes" id="UP000004018">
    <property type="component" value="Unassembled WGS sequence"/>
</dbReference>
<evidence type="ECO:0000313" key="10">
    <source>
        <dbReference type="Proteomes" id="UP000004018"/>
    </source>
</evidence>
<evidence type="ECO:0000256" key="1">
    <source>
        <dbReference type="ARBA" id="ARBA00004496"/>
    </source>
</evidence>
<reference evidence="9" key="1">
    <citation type="submission" date="2009-12" db="EMBL/GenBank/DDBJ databases">
        <title>Sequence of Clostridiales genomosp. BVAB3 str. UPII9-5.</title>
        <authorList>
            <person name="Madupu R."/>
            <person name="Durkin A.S."/>
            <person name="Torralba M."/>
            <person name="Methe B."/>
            <person name="Sutton G.G."/>
            <person name="Strausberg R.L."/>
            <person name="Nelson K.E."/>
        </authorList>
    </citation>
    <scope>NUCLEOTIDE SEQUENCE [LARGE SCALE GENOMIC DNA]</scope>
    <source>
        <strain evidence="9">28L</strain>
    </source>
</reference>
<feature type="domain" description="RecX first three-helical" evidence="6">
    <location>
        <begin position="7"/>
        <end position="46"/>
    </location>
</feature>
<feature type="domain" description="RecX third three-helical" evidence="5">
    <location>
        <begin position="96"/>
        <end position="136"/>
    </location>
</feature>
<evidence type="ECO:0000256" key="4">
    <source>
        <dbReference type="ARBA" id="ARBA00022490"/>
    </source>
</evidence>
<dbReference type="Pfam" id="PF21981">
    <property type="entry name" value="RecX_HTH3"/>
    <property type="match status" value="1"/>
</dbReference>
<evidence type="ECO:0000259" key="5">
    <source>
        <dbReference type="Pfam" id="PF21981"/>
    </source>
</evidence>
<dbReference type="GO" id="GO:0005737">
    <property type="term" value="C:cytoplasm"/>
    <property type="evidence" value="ECO:0007669"/>
    <property type="project" value="UniProtKB-SubCell"/>
</dbReference>
<evidence type="ECO:0000313" key="7">
    <source>
        <dbReference type="EMBL" id="EFD93959.1"/>
    </source>
</evidence>
<dbReference type="InterPro" id="IPR053926">
    <property type="entry name" value="RecX_HTH_1st"/>
</dbReference>
<dbReference type="GO" id="GO:0006282">
    <property type="term" value="P:regulation of DNA repair"/>
    <property type="evidence" value="ECO:0007669"/>
    <property type="project" value="InterPro"/>
</dbReference>
<evidence type="ECO:0000256" key="2">
    <source>
        <dbReference type="ARBA" id="ARBA00009695"/>
    </source>
</evidence>
<evidence type="ECO:0000313" key="9">
    <source>
        <dbReference type="Proteomes" id="UP000003242"/>
    </source>
</evidence>
<dbReference type="RefSeq" id="WP_007391267.1">
    <property type="nucleotide sequence ID" value="NZ_ADGP01000020.1"/>
</dbReference>
<comment type="subcellular location">
    <subcellularLocation>
        <location evidence="1">Cytoplasm</location>
    </subcellularLocation>
</comment>
<gene>
    <name evidence="7" type="ORF">HMPREF0889_0363</name>
    <name evidence="8" type="ORF">HMPREF1039_0375</name>
</gene>
<organism evidence="7 9">
    <name type="scientific">Megasphaera lornae</name>
    <dbReference type="NCBI Taxonomy" id="1000568"/>
    <lineage>
        <taxon>Bacteria</taxon>
        <taxon>Bacillati</taxon>
        <taxon>Bacillota</taxon>
        <taxon>Negativicutes</taxon>
        <taxon>Veillonellales</taxon>
        <taxon>Veillonellaceae</taxon>
        <taxon>Megasphaera</taxon>
    </lineage>
</organism>
<dbReference type="OrthoDB" id="1625069at2"/>
<dbReference type="Gene3D" id="1.10.10.10">
    <property type="entry name" value="Winged helix-like DNA-binding domain superfamily/Winged helix DNA-binding domain"/>
    <property type="match status" value="2"/>
</dbReference>
<evidence type="ECO:0000259" key="6">
    <source>
        <dbReference type="Pfam" id="PF21982"/>
    </source>
</evidence>